<evidence type="ECO:0000313" key="1">
    <source>
        <dbReference type="EMBL" id="EOB06645.1"/>
    </source>
</evidence>
<accession>R0LXT4</accession>
<name>R0LXT4_ANAPL</name>
<dbReference type="AlphaFoldDB" id="R0LXT4"/>
<sequence>MRRENASVTVITVHSKKRSIWAAQRLSKNCSGLQNCVKSGFDMGYITKQLPQEPRQPHRAAEHLRWALKGPLHRLGQNKKRRNDLPPEKVGIDVRMNALSPALSADVEDFSALHDTVLQQERLHSQQKPHGLGIQLAATSPLLQPLSRHLKVGLGLSALLEEVQDTFQFLQREKKVILCAKEHTKERMQQSSTSDRKYKNNGLDRVKQNYCKIPTGVSDSKTGKSEVQRGFGELADLAQTLFQRLLYLKAHFNSCSYEKEVRDKQPESVA</sequence>
<dbReference type="EMBL" id="KB742590">
    <property type="protein sequence ID" value="EOB06645.1"/>
    <property type="molecule type" value="Genomic_DNA"/>
</dbReference>
<reference evidence="2" key="1">
    <citation type="journal article" date="2013" name="Nat. Genet.">
        <title>The duck genome and transcriptome provide insight into an avian influenza virus reservoir species.</title>
        <authorList>
            <person name="Huang Y."/>
            <person name="Li Y."/>
            <person name="Burt D.W."/>
            <person name="Chen H."/>
            <person name="Zhang Y."/>
            <person name="Qian W."/>
            <person name="Kim H."/>
            <person name="Gan S."/>
            <person name="Zhao Y."/>
            <person name="Li J."/>
            <person name="Yi K."/>
            <person name="Feng H."/>
            <person name="Zhu P."/>
            <person name="Li B."/>
            <person name="Liu Q."/>
            <person name="Fairley S."/>
            <person name="Magor K.E."/>
            <person name="Du Z."/>
            <person name="Hu X."/>
            <person name="Goodman L."/>
            <person name="Tafer H."/>
            <person name="Vignal A."/>
            <person name="Lee T."/>
            <person name="Kim K.W."/>
            <person name="Sheng Z."/>
            <person name="An Y."/>
            <person name="Searle S."/>
            <person name="Herrero J."/>
            <person name="Groenen M.A."/>
            <person name="Crooijmans R.P."/>
            <person name="Faraut T."/>
            <person name="Cai Q."/>
            <person name="Webster R.G."/>
            <person name="Aldridge J.R."/>
            <person name="Warren W.C."/>
            <person name="Bartschat S."/>
            <person name="Kehr S."/>
            <person name="Marz M."/>
            <person name="Stadler P.F."/>
            <person name="Smith J."/>
            <person name="Kraus R.H."/>
            <person name="Zhao Y."/>
            <person name="Ren L."/>
            <person name="Fei J."/>
            <person name="Morisson M."/>
            <person name="Kaiser P."/>
            <person name="Griffin D.K."/>
            <person name="Rao M."/>
            <person name="Pitel F."/>
            <person name="Wang J."/>
            <person name="Li N."/>
        </authorList>
    </citation>
    <scope>NUCLEOTIDE SEQUENCE [LARGE SCALE GENOMIC DNA]</scope>
</reference>
<gene>
    <name evidence="1" type="ORF">Anapl_13239</name>
</gene>
<proteinExistence type="predicted"/>
<protein>
    <submittedName>
        <fullName evidence="1">Uncharacterized protein</fullName>
    </submittedName>
</protein>
<keyword evidence="2" id="KW-1185">Reference proteome</keyword>
<organism evidence="1 2">
    <name type="scientific">Anas platyrhynchos</name>
    <name type="common">Mallard</name>
    <name type="synonym">Anas boschas</name>
    <dbReference type="NCBI Taxonomy" id="8839"/>
    <lineage>
        <taxon>Eukaryota</taxon>
        <taxon>Metazoa</taxon>
        <taxon>Chordata</taxon>
        <taxon>Craniata</taxon>
        <taxon>Vertebrata</taxon>
        <taxon>Euteleostomi</taxon>
        <taxon>Archelosauria</taxon>
        <taxon>Archosauria</taxon>
        <taxon>Dinosauria</taxon>
        <taxon>Saurischia</taxon>
        <taxon>Theropoda</taxon>
        <taxon>Coelurosauria</taxon>
        <taxon>Aves</taxon>
        <taxon>Neognathae</taxon>
        <taxon>Galloanserae</taxon>
        <taxon>Anseriformes</taxon>
        <taxon>Anatidae</taxon>
        <taxon>Anatinae</taxon>
        <taxon>Anas</taxon>
    </lineage>
</organism>
<evidence type="ECO:0000313" key="2">
    <source>
        <dbReference type="Proteomes" id="UP000296049"/>
    </source>
</evidence>
<dbReference type="Proteomes" id="UP000296049">
    <property type="component" value="Unassembled WGS sequence"/>
</dbReference>